<dbReference type="RefSeq" id="WP_045461453.1">
    <property type="nucleotide sequence ID" value="NZ_BBLT01000003.1"/>
</dbReference>
<organism evidence="1 2">
    <name type="scientific">Sporocytophaga myxococcoides</name>
    <dbReference type="NCBI Taxonomy" id="153721"/>
    <lineage>
        <taxon>Bacteria</taxon>
        <taxon>Pseudomonadati</taxon>
        <taxon>Bacteroidota</taxon>
        <taxon>Cytophagia</taxon>
        <taxon>Cytophagales</taxon>
        <taxon>Cytophagaceae</taxon>
        <taxon>Sporocytophaga</taxon>
    </lineage>
</organism>
<name>A0A098LDF1_9BACT</name>
<proteinExistence type="predicted"/>
<dbReference type="AlphaFoldDB" id="A0A098LDF1"/>
<dbReference type="InterPro" id="IPR008969">
    <property type="entry name" value="CarboxyPept-like_regulatory"/>
</dbReference>
<evidence type="ECO:0000313" key="1">
    <source>
        <dbReference type="EMBL" id="GAL84462.1"/>
    </source>
</evidence>
<sequence>MKTLLILTIFFFHGFYVLPQDIIIEGVVKDTKTEKLVPSSILIDAASGPERFIRYDKSETDSLGYYRIELPKNNYRILFSAPYYNYYFVFIDSTNSYYRINIPIELDEGSFKLCFEFNSCNINDLDTTVLLDVLEGININREIFKRVKYDIICKADVSENNSKELSLARGKEIVKYFTKKGIAKRHFKIHPNVCEGESIYDIKTNRTVFFCVRTWGLRRDITNKSN</sequence>
<dbReference type="Proteomes" id="UP000030185">
    <property type="component" value="Unassembled WGS sequence"/>
</dbReference>
<evidence type="ECO:0008006" key="3">
    <source>
        <dbReference type="Google" id="ProtNLM"/>
    </source>
</evidence>
<dbReference type="STRING" id="153721.MYP_1690"/>
<comment type="caution">
    <text evidence="1">The sequence shown here is derived from an EMBL/GenBank/DDBJ whole genome shotgun (WGS) entry which is preliminary data.</text>
</comment>
<keyword evidence="2" id="KW-1185">Reference proteome</keyword>
<protein>
    <recommendedName>
        <fullName evidence="3">OmpA-like domain-containing protein</fullName>
    </recommendedName>
</protein>
<accession>A0A098LDF1</accession>
<reference evidence="1 2" key="1">
    <citation type="submission" date="2014-09" db="EMBL/GenBank/DDBJ databases">
        <title>Sporocytophaga myxococcoides PG-01 genome sequencing.</title>
        <authorList>
            <person name="Liu L."/>
            <person name="Gao P.J."/>
            <person name="Chen G.J."/>
            <person name="Wang L.S."/>
        </authorList>
    </citation>
    <scope>NUCLEOTIDE SEQUENCE [LARGE SCALE GENOMIC DNA]</scope>
    <source>
        <strain evidence="1 2">PG-01</strain>
    </source>
</reference>
<gene>
    <name evidence="1" type="ORF">MYP_1690</name>
</gene>
<dbReference type="EMBL" id="BBLT01000003">
    <property type="protein sequence ID" value="GAL84462.1"/>
    <property type="molecule type" value="Genomic_DNA"/>
</dbReference>
<dbReference type="SUPFAM" id="SSF49464">
    <property type="entry name" value="Carboxypeptidase regulatory domain-like"/>
    <property type="match status" value="1"/>
</dbReference>
<evidence type="ECO:0000313" key="2">
    <source>
        <dbReference type="Proteomes" id="UP000030185"/>
    </source>
</evidence>